<dbReference type="EMBL" id="CM000362">
    <property type="protein sequence ID" value="EDX07871.1"/>
    <property type="molecule type" value="Genomic_DNA"/>
</dbReference>
<reference evidence="1 2" key="1">
    <citation type="journal article" date="2007" name="Nature">
        <title>Evolution of genes and genomes on the Drosophila phylogeny.</title>
        <authorList>
            <consortium name="Drosophila 12 Genomes Consortium"/>
            <person name="Clark A.G."/>
            <person name="Eisen M.B."/>
            <person name="Smith D.R."/>
            <person name="Bergman C.M."/>
            <person name="Oliver B."/>
            <person name="Markow T.A."/>
            <person name="Kaufman T.C."/>
            <person name="Kellis M."/>
            <person name="Gelbart W."/>
            <person name="Iyer V.N."/>
            <person name="Pollard D.A."/>
            <person name="Sackton T.B."/>
            <person name="Larracuente A.M."/>
            <person name="Singh N.D."/>
            <person name="Abad J.P."/>
            <person name="Abt D.N."/>
            <person name="Adryan B."/>
            <person name="Aguade M."/>
            <person name="Akashi H."/>
            <person name="Anderson W.W."/>
            <person name="Aquadro C.F."/>
            <person name="Ardell D.H."/>
            <person name="Arguello R."/>
            <person name="Artieri C.G."/>
            <person name="Barbash D.A."/>
            <person name="Barker D."/>
            <person name="Barsanti P."/>
            <person name="Batterham P."/>
            <person name="Batzoglou S."/>
            <person name="Begun D."/>
            <person name="Bhutkar A."/>
            <person name="Blanco E."/>
            <person name="Bosak S.A."/>
            <person name="Bradley R.K."/>
            <person name="Brand A.D."/>
            <person name="Brent M.R."/>
            <person name="Brooks A.N."/>
            <person name="Brown R.H."/>
            <person name="Butlin R.K."/>
            <person name="Caggese C."/>
            <person name="Calvi B.R."/>
            <person name="Bernardo de Carvalho A."/>
            <person name="Caspi A."/>
            <person name="Castrezana S."/>
            <person name="Celniker S.E."/>
            <person name="Chang J.L."/>
            <person name="Chapple C."/>
            <person name="Chatterji S."/>
            <person name="Chinwalla A."/>
            <person name="Civetta A."/>
            <person name="Clifton S.W."/>
            <person name="Comeron J.M."/>
            <person name="Costello J.C."/>
            <person name="Coyne J.A."/>
            <person name="Daub J."/>
            <person name="David R.G."/>
            <person name="Delcher A.L."/>
            <person name="Delehaunty K."/>
            <person name="Do C.B."/>
            <person name="Ebling H."/>
            <person name="Edwards K."/>
            <person name="Eickbush T."/>
            <person name="Evans J.D."/>
            <person name="Filipski A."/>
            <person name="Findeiss S."/>
            <person name="Freyhult E."/>
            <person name="Fulton L."/>
            <person name="Fulton R."/>
            <person name="Garcia A.C."/>
            <person name="Gardiner A."/>
            <person name="Garfield D.A."/>
            <person name="Garvin B.E."/>
            <person name="Gibson G."/>
            <person name="Gilbert D."/>
            <person name="Gnerre S."/>
            <person name="Godfrey J."/>
            <person name="Good R."/>
            <person name="Gotea V."/>
            <person name="Gravely B."/>
            <person name="Greenberg A.J."/>
            <person name="Griffiths-Jones S."/>
            <person name="Gross S."/>
            <person name="Guigo R."/>
            <person name="Gustafson E.A."/>
            <person name="Haerty W."/>
            <person name="Hahn M.W."/>
            <person name="Halligan D.L."/>
            <person name="Halpern A.L."/>
            <person name="Halter G.M."/>
            <person name="Han M.V."/>
            <person name="Heger A."/>
            <person name="Hillier L."/>
            <person name="Hinrichs A.S."/>
            <person name="Holmes I."/>
            <person name="Hoskins R.A."/>
            <person name="Hubisz M.J."/>
            <person name="Hultmark D."/>
            <person name="Huntley M.A."/>
            <person name="Jaffe D.B."/>
            <person name="Jagadeeshan S."/>
            <person name="Jeck W.R."/>
            <person name="Johnson J."/>
            <person name="Jones C.D."/>
            <person name="Jordan W.C."/>
            <person name="Karpen G.H."/>
            <person name="Kataoka E."/>
            <person name="Keightley P.D."/>
            <person name="Kheradpour P."/>
            <person name="Kirkness E.F."/>
            <person name="Koerich L.B."/>
            <person name="Kristiansen K."/>
            <person name="Kudrna D."/>
            <person name="Kulathinal R.J."/>
            <person name="Kumar S."/>
            <person name="Kwok R."/>
            <person name="Lander E."/>
            <person name="Langley C.H."/>
            <person name="Lapoint R."/>
            <person name="Lazzaro B.P."/>
            <person name="Lee S.J."/>
            <person name="Levesque L."/>
            <person name="Li R."/>
            <person name="Lin C.F."/>
            <person name="Lin M.F."/>
            <person name="Lindblad-Toh K."/>
            <person name="Llopart A."/>
            <person name="Long M."/>
            <person name="Low L."/>
            <person name="Lozovsky E."/>
            <person name="Lu J."/>
            <person name="Luo M."/>
            <person name="Machado C.A."/>
            <person name="Makalowski W."/>
            <person name="Marzo M."/>
            <person name="Matsuda M."/>
            <person name="Matzkin L."/>
            <person name="McAllister B."/>
            <person name="McBride C.S."/>
            <person name="McKernan B."/>
            <person name="McKernan K."/>
            <person name="Mendez-Lago M."/>
            <person name="Minx P."/>
            <person name="Mollenhauer M.U."/>
            <person name="Montooth K."/>
            <person name="Mount S.M."/>
            <person name="Mu X."/>
            <person name="Myers E."/>
            <person name="Negre B."/>
            <person name="Newfeld S."/>
            <person name="Nielsen R."/>
            <person name="Noor M.A."/>
            <person name="O'Grady P."/>
            <person name="Pachter L."/>
            <person name="Papaceit M."/>
            <person name="Parisi M.J."/>
            <person name="Parisi M."/>
            <person name="Parts L."/>
            <person name="Pedersen J.S."/>
            <person name="Pesole G."/>
            <person name="Phillippy A.M."/>
            <person name="Ponting C.P."/>
            <person name="Pop M."/>
            <person name="Porcelli D."/>
            <person name="Powell J.R."/>
            <person name="Prohaska S."/>
            <person name="Pruitt K."/>
            <person name="Puig M."/>
            <person name="Quesneville H."/>
            <person name="Ram K.R."/>
            <person name="Rand D."/>
            <person name="Rasmussen M.D."/>
            <person name="Reed L.K."/>
            <person name="Reenan R."/>
            <person name="Reily A."/>
            <person name="Remington K.A."/>
            <person name="Rieger T.T."/>
            <person name="Ritchie M.G."/>
            <person name="Robin C."/>
            <person name="Rogers Y.H."/>
            <person name="Rohde C."/>
            <person name="Rozas J."/>
            <person name="Rubenfield M.J."/>
            <person name="Ruiz A."/>
            <person name="Russo S."/>
            <person name="Salzberg S.L."/>
            <person name="Sanchez-Gracia A."/>
            <person name="Saranga D.J."/>
            <person name="Sato H."/>
            <person name="Schaeffer S.W."/>
            <person name="Schatz M.C."/>
            <person name="Schlenke T."/>
            <person name="Schwartz R."/>
            <person name="Segarra C."/>
            <person name="Singh R.S."/>
            <person name="Sirot L."/>
            <person name="Sirota M."/>
            <person name="Sisneros N.B."/>
            <person name="Smith C.D."/>
            <person name="Smith T.F."/>
            <person name="Spieth J."/>
            <person name="Stage D.E."/>
            <person name="Stark A."/>
            <person name="Stephan W."/>
            <person name="Strausberg R.L."/>
            <person name="Strempel S."/>
            <person name="Sturgill D."/>
            <person name="Sutton G."/>
            <person name="Sutton G.G."/>
            <person name="Tao W."/>
            <person name="Teichmann S."/>
            <person name="Tobari Y.N."/>
            <person name="Tomimura Y."/>
            <person name="Tsolas J.M."/>
            <person name="Valente V.L."/>
            <person name="Venter E."/>
            <person name="Venter J.C."/>
            <person name="Vicario S."/>
            <person name="Vieira F.G."/>
            <person name="Vilella A.J."/>
            <person name="Villasante A."/>
            <person name="Walenz B."/>
            <person name="Wang J."/>
            <person name="Wasserman M."/>
            <person name="Watts T."/>
            <person name="Wilson D."/>
            <person name="Wilson R.K."/>
            <person name="Wing R.A."/>
            <person name="Wolfner M.F."/>
            <person name="Wong A."/>
            <person name="Wong G.K."/>
            <person name="Wu C.I."/>
            <person name="Wu G."/>
            <person name="Yamamoto D."/>
            <person name="Yang H.P."/>
            <person name="Yang S.P."/>
            <person name="Yorke J.A."/>
            <person name="Yoshida K."/>
            <person name="Zdobnov E."/>
            <person name="Zhang P."/>
            <person name="Zhang Y."/>
            <person name="Zimin A.V."/>
            <person name="Baldwin J."/>
            <person name="Abdouelleil A."/>
            <person name="Abdulkadir J."/>
            <person name="Abebe A."/>
            <person name="Abera B."/>
            <person name="Abreu J."/>
            <person name="Acer S.C."/>
            <person name="Aftuck L."/>
            <person name="Alexander A."/>
            <person name="An P."/>
            <person name="Anderson E."/>
            <person name="Anderson S."/>
            <person name="Arachi H."/>
            <person name="Azer M."/>
            <person name="Bachantsang P."/>
            <person name="Barry A."/>
            <person name="Bayul T."/>
            <person name="Berlin A."/>
            <person name="Bessette D."/>
            <person name="Bloom T."/>
            <person name="Blye J."/>
            <person name="Boguslavskiy L."/>
            <person name="Bonnet C."/>
            <person name="Boukhgalter B."/>
            <person name="Bourzgui I."/>
            <person name="Brown A."/>
            <person name="Cahill P."/>
            <person name="Channer S."/>
            <person name="Cheshatsang Y."/>
            <person name="Chuda L."/>
            <person name="Citroen M."/>
            <person name="Collymore A."/>
            <person name="Cooke P."/>
            <person name="Costello M."/>
            <person name="D'Aco K."/>
            <person name="Daza R."/>
            <person name="De Haan G."/>
            <person name="DeGray S."/>
            <person name="DeMaso C."/>
            <person name="Dhargay N."/>
            <person name="Dooley K."/>
            <person name="Dooley E."/>
            <person name="Doricent M."/>
            <person name="Dorje P."/>
            <person name="Dorjee K."/>
            <person name="Dupes A."/>
            <person name="Elong R."/>
            <person name="Falk J."/>
            <person name="Farina A."/>
            <person name="Faro S."/>
            <person name="Ferguson D."/>
            <person name="Fisher S."/>
            <person name="Foley C.D."/>
            <person name="Franke A."/>
            <person name="Friedrich D."/>
            <person name="Gadbois L."/>
            <person name="Gearin G."/>
            <person name="Gearin C.R."/>
            <person name="Giannoukos G."/>
            <person name="Goode T."/>
            <person name="Graham J."/>
            <person name="Grandbois E."/>
            <person name="Grewal S."/>
            <person name="Gyaltsen K."/>
            <person name="Hafez N."/>
            <person name="Hagos B."/>
            <person name="Hall J."/>
            <person name="Henson C."/>
            <person name="Hollinger A."/>
            <person name="Honan T."/>
            <person name="Huard M.D."/>
            <person name="Hughes L."/>
            <person name="Hurhula B."/>
            <person name="Husby M.E."/>
            <person name="Kamat A."/>
            <person name="Kanga B."/>
            <person name="Kashin S."/>
            <person name="Khazanovich D."/>
            <person name="Kisner P."/>
            <person name="Lance K."/>
            <person name="Lara M."/>
            <person name="Lee W."/>
            <person name="Lennon N."/>
            <person name="Letendre F."/>
            <person name="LeVine R."/>
            <person name="Lipovsky A."/>
            <person name="Liu X."/>
            <person name="Liu J."/>
            <person name="Liu S."/>
            <person name="Lokyitsang T."/>
            <person name="Lokyitsang Y."/>
            <person name="Lubonja R."/>
            <person name="Lui A."/>
            <person name="MacDonald P."/>
            <person name="Magnisalis V."/>
            <person name="Maru K."/>
            <person name="Matthews C."/>
            <person name="McCusker W."/>
            <person name="McDonough S."/>
            <person name="Mehta T."/>
            <person name="Meldrim J."/>
            <person name="Meneus L."/>
            <person name="Mihai O."/>
            <person name="Mihalev A."/>
            <person name="Mihova T."/>
            <person name="Mittelman R."/>
            <person name="Mlenga V."/>
            <person name="Montmayeur A."/>
            <person name="Mulrain L."/>
            <person name="Navidi A."/>
            <person name="Naylor J."/>
            <person name="Negash T."/>
            <person name="Nguyen T."/>
            <person name="Nguyen N."/>
            <person name="Nicol R."/>
            <person name="Norbu C."/>
            <person name="Norbu N."/>
            <person name="Novod N."/>
            <person name="O'Neill B."/>
            <person name="Osman S."/>
            <person name="Markiewicz E."/>
            <person name="Oyono O.L."/>
            <person name="Patti C."/>
            <person name="Phunkhang P."/>
            <person name="Pierre F."/>
            <person name="Priest M."/>
            <person name="Raghuraman S."/>
            <person name="Rege F."/>
            <person name="Reyes R."/>
            <person name="Rise C."/>
            <person name="Rogov P."/>
            <person name="Ross K."/>
            <person name="Ryan E."/>
            <person name="Settipalli S."/>
            <person name="Shea T."/>
            <person name="Sherpa N."/>
            <person name="Shi L."/>
            <person name="Shih D."/>
            <person name="Sparrow T."/>
            <person name="Spaulding J."/>
            <person name="Stalker J."/>
            <person name="Stange-Thomann N."/>
            <person name="Stavropoulos S."/>
            <person name="Stone C."/>
            <person name="Strader C."/>
            <person name="Tesfaye S."/>
            <person name="Thomson T."/>
            <person name="Thoulutsang Y."/>
            <person name="Thoulutsang D."/>
            <person name="Topham K."/>
            <person name="Topping I."/>
            <person name="Tsamla T."/>
            <person name="Vassiliev H."/>
            <person name="Vo A."/>
            <person name="Wangchuk T."/>
            <person name="Wangdi T."/>
            <person name="Weiand M."/>
            <person name="Wilkinson J."/>
            <person name="Wilson A."/>
            <person name="Yadav S."/>
            <person name="Young G."/>
            <person name="Yu Q."/>
            <person name="Zembek L."/>
            <person name="Zhong D."/>
            <person name="Zimmer A."/>
            <person name="Zwirko Z."/>
            <person name="Jaffe D.B."/>
            <person name="Alvarez P."/>
            <person name="Brockman W."/>
            <person name="Butler J."/>
            <person name="Chin C."/>
            <person name="Gnerre S."/>
            <person name="Grabherr M."/>
            <person name="Kleber M."/>
            <person name="Mauceli E."/>
            <person name="MacCallum I."/>
        </authorList>
    </citation>
    <scope>NUCLEOTIDE SEQUENCE [LARGE SCALE GENOMIC DNA]</scope>
    <source>
        <strain evidence="2">white501</strain>
    </source>
</reference>
<evidence type="ECO:0000313" key="1">
    <source>
        <dbReference type="EMBL" id="EDX07871.1"/>
    </source>
</evidence>
<protein>
    <submittedName>
        <fullName evidence="1">GD25299</fullName>
    </submittedName>
</protein>
<organism evidence="1 2">
    <name type="scientific">Drosophila simulans</name>
    <name type="common">Fruit fly</name>
    <dbReference type="NCBI Taxonomy" id="7240"/>
    <lineage>
        <taxon>Eukaryota</taxon>
        <taxon>Metazoa</taxon>
        <taxon>Ecdysozoa</taxon>
        <taxon>Arthropoda</taxon>
        <taxon>Hexapoda</taxon>
        <taxon>Insecta</taxon>
        <taxon>Pterygota</taxon>
        <taxon>Neoptera</taxon>
        <taxon>Endopterygota</taxon>
        <taxon>Diptera</taxon>
        <taxon>Brachycera</taxon>
        <taxon>Muscomorpha</taxon>
        <taxon>Ephydroidea</taxon>
        <taxon>Drosophilidae</taxon>
        <taxon>Drosophila</taxon>
        <taxon>Sophophora</taxon>
    </lineage>
</organism>
<dbReference type="HOGENOM" id="CLU_2724922_0_0_1"/>
<evidence type="ECO:0000313" key="2">
    <source>
        <dbReference type="Proteomes" id="UP000000304"/>
    </source>
</evidence>
<dbReference type="Proteomes" id="UP000000304">
    <property type="component" value="Chromosome 2R"/>
</dbReference>
<proteinExistence type="predicted"/>
<accession>B4QEJ7</accession>
<gene>
    <name evidence="1" type="primary">Dsim\GD25299</name>
    <name evidence="1" type="ORF">Dsim_GD25299</name>
</gene>
<name>B4QEJ7_DROSI</name>
<dbReference type="AlphaFoldDB" id="B4QEJ7"/>
<keyword evidence="2" id="KW-1185">Reference proteome</keyword>
<sequence length="72" mass="7883">MGMDWMEVAGEDGSGGYLLPFIYSYVSTHIHLHLDSSLSRLIHEEDPDRGSGLGLEQPVALEPAFTCNSCQT</sequence>